<dbReference type="Proteomes" id="UP001596977">
    <property type="component" value="Unassembled WGS sequence"/>
</dbReference>
<sequence>MSAALVSKHKRRAAPLSLRLIAAIAALALLVVIAIGDAGPAGITLTSLFSFAAFFVALFYWIGGAVRALAQKPTTFGSAEWASLPYLEEHGITGSSGIRLGVFPAKDGKCPLTAEYFQALCGVTTVWNLSTAIATAFGTSSDPKGGISSNRSTTHTQNAAAAQRQLAYADELMRLHKTKQIIFIESLNPIIGTKVPWFEDAELKCLGHNLHRT</sequence>
<keyword evidence="1" id="KW-0812">Transmembrane</keyword>
<dbReference type="InterPro" id="IPR027417">
    <property type="entry name" value="P-loop_NTPase"/>
</dbReference>
<gene>
    <name evidence="2" type="ORF">ACFQ1E_19735</name>
</gene>
<accession>A0ABW3HD80</accession>
<feature type="transmembrane region" description="Helical" evidence="1">
    <location>
        <begin position="41"/>
        <end position="62"/>
    </location>
</feature>
<name>A0ABW3HD80_9SPHN</name>
<keyword evidence="1" id="KW-0472">Membrane</keyword>
<dbReference type="InterPro" id="IPR003688">
    <property type="entry name" value="TraG/VirD4"/>
</dbReference>
<evidence type="ECO:0000256" key="1">
    <source>
        <dbReference type="SAM" id="Phobius"/>
    </source>
</evidence>
<dbReference type="RefSeq" id="WP_264946443.1">
    <property type="nucleotide sequence ID" value="NZ_JAPDRA010000014.1"/>
</dbReference>
<reference evidence="3" key="1">
    <citation type="journal article" date="2019" name="Int. J. Syst. Evol. Microbiol.">
        <title>The Global Catalogue of Microorganisms (GCM) 10K type strain sequencing project: providing services to taxonomists for standard genome sequencing and annotation.</title>
        <authorList>
            <consortium name="The Broad Institute Genomics Platform"/>
            <consortium name="The Broad Institute Genome Sequencing Center for Infectious Disease"/>
            <person name="Wu L."/>
            <person name="Ma J."/>
        </authorList>
    </citation>
    <scope>NUCLEOTIDE SEQUENCE [LARGE SCALE GENOMIC DNA]</scope>
    <source>
        <strain evidence="3">CCUG 62982</strain>
    </source>
</reference>
<dbReference type="Pfam" id="PF02534">
    <property type="entry name" value="T4SS-DNA_transf"/>
    <property type="match status" value="1"/>
</dbReference>
<keyword evidence="1" id="KW-1133">Transmembrane helix</keyword>
<evidence type="ECO:0000313" key="3">
    <source>
        <dbReference type="Proteomes" id="UP001596977"/>
    </source>
</evidence>
<protein>
    <submittedName>
        <fullName evidence="2">Type IV secretory system conjugative DNA transfer family protein</fullName>
    </submittedName>
</protein>
<proteinExistence type="predicted"/>
<keyword evidence="3" id="KW-1185">Reference proteome</keyword>
<evidence type="ECO:0000313" key="2">
    <source>
        <dbReference type="EMBL" id="MFD0948580.1"/>
    </source>
</evidence>
<dbReference type="EMBL" id="JBHTJG010000014">
    <property type="protein sequence ID" value="MFD0948580.1"/>
    <property type="molecule type" value="Genomic_DNA"/>
</dbReference>
<comment type="caution">
    <text evidence="2">The sequence shown here is derived from an EMBL/GenBank/DDBJ whole genome shotgun (WGS) entry which is preliminary data.</text>
</comment>
<organism evidence="2 3">
    <name type="scientific">Sphingomonas canadensis</name>
    <dbReference type="NCBI Taxonomy" id="1219257"/>
    <lineage>
        <taxon>Bacteria</taxon>
        <taxon>Pseudomonadati</taxon>
        <taxon>Pseudomonadota</taxon>
        <taxon>Alphaproteobacteria</taxon>
        <taxon>Sphingomonadales</taxon>
        <taxon>Sphingomonadaceae</taxon>
        <taxon>Sphingomonas</taxon>
    </lineage>
</organism>
<feature type="transmembrane region" description="Helical" evidence="1">
    <location>
        <begin position="16"/>
        <end position="35"/>
    </location>
</feature>
<dbReference type="Gene3D" id="3.40.50.300">
    <property type="entry name" value="P-loop containing nucleotide triphosphate hydrolases"/>
    <property type="match status" value="1"/>
</dbReference>